<dbReference type="AlphaFoldDB" id="A2DDH1"/>
<dbReference type="VEuPathDB" id="TrichDB:TVAG_014170"/>
<accession>A2DDH1</accession>
<feature type="compositionally biased region" description="Basic and acidic residues" evidence="1">
    <location>
        <begin position="514"/>
        <end position="588"/>
    </location>
</feature>
<dbReference type="EMBL" id="DS113189">
    <property type="protein sequence ID" value="EAY21650.1"/>
    <property type="molecule type" value="Genomic_DNA"/>
</dbReference>
<protein>
    <submittedName>
        <fullName evidence="2">Uncharacterized protein</fullName>
    </submittedName>
</protein>
<dbReference type="VEuPathDB" id="TrichDB:TVAGG3_0986100"/>
<reference evidence="2" key="1">
    <citation type="submission" date="2006-10" db="EMBL/GenBank/DDBJ databases">
        <authorList>
            <person name="Amadeo P."/>
            <person name="Zhao Q."/>
            <person name="Wortman J."/>
            <person name="Fraser-Liggett C."/>
            <person name="Carlton J."/>
        </authorList>
    </citation>
    <scope>NUCLEOTIDE SEQUENCE</scope>
    <source>
        <strain evidence="2">G3</strain>
    </source>
</reference>
<keyword evidence="3" id="KW-1185">Reference proteome</keyword>
<name>A2DDH1_TRIV3</name>
<sequence>MTNEELKKDSNIQNNVSPEENKMEIPFKELVSLDIDGFVNLLGYATQNKLVILNYKQLTSREGATELVSIEKQGIRDFKFVRYQDTIGYYLINDNNLEIYSFEKKDPMKTIEIPIENLKSFYDNVSYPYIFVKTPDKVVTVNMNTSETAEINCLSEVSNICITSQGKLAFFEDNKIFIYTPMEEKPRLLTEMADVKGKSALISTVQDNIIFISHYLKAPHIQLQMINVTTKNVKKYDYNNYYPDKVTDQINRSDEPIIAYGQQFLPIITLFGPMKIPYFIAFNNFNLNLWVPEQGLKSYQEDNYRCMWCMTDLEDMQYALFDPLFVYYRTEDIEFDDEEEQKSFEHKSLSDFVSLKIEIKGEQLVEKETDMEMVIDEQEENIGESHVFFGKFGEKLILYQNKMIIIVYDEEKEIPLPEDIGLKFVKFTYSVDLTQTYVVIGGDDFISAYNFETEKYVNFLLPDEVTNLPLLKIVTEKATFPIIYALFGNTIISLSLFSENVEILFTKKKEIETKTPDKNEEKTEEKDDENKDDTKSDKKDELKSEESNDKNAEETKINEKENPNNEENKDKNENSEENKEKTENNDQKFEEEEEEEIYDIDIEVIYKNDGRINEYSLFMYEDRTLYEYVNGSFTIFKGSHSQNSKLYNVSSYIVAVSDKSILILSPDDKNKSQLVEFESNDRIVSTLSNLPFFSIFDRETKNLSLFGIEDEKLTKIPLPLEDKSVLEQTEEICLVFQDDQLYFQCFTNDFVIKYIEVLNYKFAKLQSDDLDNVYLYEKQKLGNTSTKPLFTVSFADKIALIGENKVDIYGFNGYKINPPANSVDLRGVIHSCSVDKKLILLTNHKIVITNENGFVIYNRTFEDVEFVKVMTNRILYPAVFIVQKYDDDYFCGFYLNTMTNQINFAVDDNCSPLIFTDISLTKSGSFAAVLPNSTFCIQSIFGLIYYNSFSSYSFVKTVYDLTLFFNPMEDKTEIFIIDDKHQGFSFYDDRILVEENLFVSKDNRMMFYKDEDNTVYYYDLAIPNKPLICHNSKSEKLTLLNPSFHELSRLDCFVGMNEKKILFVMPLNIEVEEEEVEIIEFVPQMVDSINEKTIYVEYKEKIIKPKRRTPLDVRAKYERNRDKKTFHKHEIVNLTRKYELERINSEKIKPQQKGMIRRTKYGK</sequence>
<reference evidence="2" key="2">
    <citation type="journal article" date="2007" name="Science">
        <title>Draft genome sequence of the sexually transmitted pathogen Trichomonas vaginalis.</title>
        <authorList>
            <person name="Carlton J.M."/>
            <person name="Hirt R.P."/>
            <person name="Silva J.C."/>
            <person name="Delcher A.L."/>
            <person name="Schatz M."/>
            <person name="Zhao Q."/>
            <person name="Wortman J.R."/>
            <person name="Bidwell S.L."/>
            <person name="Alsmark U.C.M."/>
            <person name="Besteiro S."/>
            <person name="Sicheritz-Ponten T."/>
            <person name="Noel C.J."/>
            <person name="Dacks J.B."/>
            <person name="Foster P.G."/>
            <person name="Simillion C."/>
            <person name="Van de Peer Y."/>
            <person name="Miranda-Saavedra D."/>
            <person name="Barton G.J."/>
            <person name="Westrop G.D."/>
            <person name="Mueller S."/>
            <person name="Dessi D."/>
            <person name="Fiori P.L."/>
            <person name="Ren Q."/>
            <person name="Paulsen I."/>
            <person name="Zhang H."/>
            <person name="Bastida-Corcuera F.D."/>
            <person name="Simoes-Barbosa A."/>
            <person name="Brown M.T."/>
            <person name="Hayes R.D."/>
            <person name="Mukherjee M."/>
            <person name="Okumura C.Y."/>
            <person name="Schneider R."/>
            <person name="Smith A.J."/>
            <person name="Vanacova S."/>
            <person name="Villalvazo M."/>
            <person name="Haas B.J."/>
            <person name="Pertea M."/>
            <person name="Feldblyum T.V."/>
            <person name="Utterback T.R."/>
            <person name="Shu C.L."/>
            <person name="Osoegawa K."/>
            <person name="de Jong P.J."/>
            <person name="Hrdy I."/>
            <person name="Horvathova L."/>
            <person name="Zubacova Z."/>
            <person name="Dolezal P."/>
            <person name="Malik S.B."/>
            <person name="Logsdon J.M. Jr."/>
            <person name="Henze K."/>
            <person name="Gupta A."/>
            <person name="Wang C.C."/>
            <person name="Dunne R.L."/>
            <person name="Upcroft J.A."/>
            <person name="Upcroft P."/>
            <person name="White O."/>
            <person name="Salzberg S.L."/>
            <person name="Tang P."/>
            <person name="Chiu C.-H."/>
            <person name="Lee Y.-S."/>
            <person name="Embley T.M."/>
            <person name="Coombs G.H."/>
            <person name="Mottram J.C."/>
            <person name="Tachezy J."/>
            <person name="Fraser-Liggett C.M."/>
            <person name="Johnson P.J."/>
        </authorList>
    </citation>
    <scope>NUCLEOTIDE SEQUENCE [LARGE SCALE GENOMIC DNA]</scope>
    <source>
        <strain evidence="2">G3</strain>
    </source>
</reference>
<organism evidence="2 3">
    <name type="scientific">Trichomonas vaginalis (strain ATCC PRA-98 / G3)</name>
    <dbReference type="NCBI Taxonomy" id="412133"/>
    <lineage>
        <taxon>Eukaryota</taxon>
        <taxon>Metamonada</taxon>
        <taxon>Parabasalia</taxon>
        <taxon>Trichomonadida</taxon>
        <taxon>Trichomonadidae</taxon>
        <taxon>Trichomonas</taxon>
    </lineage>
</organism>
<dbReference type="InParanoid" id="A2DDH1"/>
<dbReference type="KEGG" id="tva:5467201"/>
<evidence type="ECO:0000256" key="1">
    <source>
        <dbReference type="SAM" id="MobiDB-lite"/>
    </source>
</evidence>
<evidence type="ECO:0000313" key="2">
    <source>
        <dbReference type="EMBL" id="EAY21650.1"/>
    </source>
</evidence>
<dbReference type="RefSeq" id="XP_001582636.1">
    <property type="nucleotide sequence ID" value="XM_001582586.1"/>
</dbReference>
<gene>
    <name evidence="2" type="ORF">TVAG_014170</name>
</gene>
<proteinExistence type="predicted"/>
<feature type="region of interest" description="Disordered" evidence="1">
    <location>
        <begin position="514"/>
        <end position="594"/>
    </location>
</feature>
<dbReference type="Proteomes" id="UP000001542">
    <property type="component" value="Unassembled WGS sequence"/>
</dbReference>
<evidence type="ECO:0000313" key="3">
    <source>
        <dbReference type="Proteomes" id="UP000001542"/>
    </source>
</evidence>